<sequence>MTVEATANLASDQPYVTSFDATVRAVDGRDVTLNRTYFYAEGGGQPADRGTLAGVDVVDVQKRDGETIHTLAETPGIEVGETISGEIDEQFRTYSMRAHTASHVVYGVGRKLFDSHGYGGFDIGEDSVRLDFDADADADEVNALTFQRMANEAVWDSRSVEWYEMDVEEARADDDIVFNLGDADPTDSVRIVEIDGWDISACGGTHVRNTNEIGPIEVVDVSNPGADLVRVEYTVGPSAIQRQVDRRRSASRAADTLDTSVDDLARRAQGLLEEKKSLQAEVDDLHERLLDARISSLAADTAARDGQEWLVGTIDGAGPNTVADRVGALDDDIADVVVLVGRDGATFVVVGTNGETDANAVIDDVTGEFGGGGGGQPTLAQGGGLDADPESVVEYLREG</sequence>
<evidence type="ECO:0000256" key="10">
    <source>
        <dbReference type="SAM" id="Coils"/>
    </source>
</evidence>
<keyword evidence="14" id="KW-1185">Reference proteome</keyword>
<evidence type="ECO:0000256" key="5">
    <source>
        <dbReference type="ARBA" id="ARBA00022833"/>
    </source>
</evidence>
<proteinExistence type="inferred from homology"/>
<dbReference type="PROSITE" id="PS50860">
    <property type="entry name" value="AA_TRNA_LIGASE_II_ALA"/>
    <property type="match status" value="1"/>
</dbReference>
<dbReference type="GO" id="GO:0002161">
    <property type="term" value="F:aminoacyl-tRNA deacylase activity"/>
    <property type="evidence" value="ECO:0007669"/>
    <property type="project" value="TreeGrafter"/>
</dbReference>
<dbReference type="EMBL" id="RKLR01000006">
    <property type="protein sequence ID" value="MBX0324459.1"/>
    <property type="molecule type" value="Genomic_DNA"/>
</dbReference>
<reference evidence="13 14" key="1">
    <citation type="submission" date="2021-06" db="EMBL/GenBank/DDBJ databases">
        <title>Halomicroarcula sp. a new haloarchaeum isolated from saline soil.</title>
        <authorList>
            <person name="Duran-Viseras A."/>
            <person name="Sanchez-Porro C."/>
            <person name="Ventosa A."/>
        </authorList>
    </citation>
    <scope>NUCLEOTIDE SEQUENCE [LARGE SCALE GENOMIC DNA]</scope>
    <source>
        <strain evidence="13 14">F13</strain>
    </source>
</reference>
<keyword evidence="5" id="KW-0862">Zinc</keyword>
<comment type="similarity">
    <text evidence="1">Belongs to the class-II aminoacyl-tRNA synthetase family.</text>
</comment>
<dbReference type="Gene3D" id="3.10.310.40">
    <property type="match status" value="1"/>
</dbReference>
<evidence type="ECO:0000256" key="9">
    <source>
        <dbReference type="ARBA" id="ARBA00023146"/>
    </source>
</evidence>
<protein>
    <recommendedName>
        <fullName evidence="12">Alanyl-transfer RNA synthetases family profile domain-containing protein</fullName>
    </recommendedName>
</protein>
<organism evidence="13 14">
    <name type="scientific">Haloarcula rubra</name>
    <dbReference type="NCBI Taxonomy" id="2487747"/>
    <lineage>
        <taxon>Archaea</taxon>
        <taxon>Methanobacteriati</taxon>
        <taxon>Methanobacteriota</taxon>
        <taxon>Stenosarchaea group</taxon>
        <taxon>Halobacteria</taxon>
        <taxon>Halobacteriales</taxon>
        <taxon>Haloarculaceae</taxon>
        <taxon>Haloarcula</taxon>
    </lineage>
</organism>
<dbReference type="Gene3D" id="6.10.250.550">
    <property type="match status" value="1"/>
</dbReference>
<dbReference type="InterPro" id="IPR018163">
    <property type="entry name" value="Thr/Ala-tRNA-synth_IIc_edit"/>
</dbReference>
<dbReference type="Pfam" id="PF02272">
    <property type="entry name" value="DHHA1"/>
    <property type="match status" value="1"/>
</dbReference>
<dbReference type="Gene3D" id="3.30.980.10">
    <property type="entry name" value="Threonyl-trna Synthetase, Chain A, domain 2"/>
    <property type="match status" value="1"/>
</dbReference>
<feature type="domain" description="Alanyl-transfer RNA synthetases family profile" evidence="12">
    <location>
        <begin position="1"/>
        <end position="245"/>
    </location>
</feature>
<feature type="region of interest" description="Disordered" evidence="11">
    <location>
        <begin position="371"/>
        <end position="390"/>
    </location>
</feature>
<evidence type="ECO:0000256" key="4">
    <source>
        <dbReference type="ARBA" id="ARBA00022741"/>
    </source>
</evidence>
<dbReference type="InterPro" id="IPR003156">
    <property type="entry name" value="DHHA1_dom"/>
</dbReference>
<keyword evidence="2" id="KW-0820">tRNA-binding</keyword>
<dbReference type="GO" id="GO:0000049">
    <property type="term" value="F:tRNA binding"/>
    <property type="evidence" value="ECO:0007669"/>
    <property type="project" value="UniProtKB-KW"/>
</dbReference>
<evidence type="ECO:0000256" key="11">
    <source>
        <dbReference type="SAM" id="MobiDB-lite"/>
    </source>
</evidence>
<dbReference type="GO" id="GO:0005524">
    <property type="term" value="F:ATP binding"/>
    <property type="evidence" value="ECO:0007669"/>
    <property type="project" value="UniProtKB-KW"/>
</dbReference>
<dbReference type="Gene3D" id="2.40.30.130">
    <property type="match status" value="1"/>
</dbReference>
<dbReference type="PANTHER" id="PTHR11777:SF9">
    <property type="entry name" value="ALANINE--TRNA LIGASE, CYTOPLASMIC"/>
    <property type="match status" value="1"/>
</dbReference>
<accession>A0AAW4PUZ0</accession>
<evidence type="ECO:0000256" key="8">
    <source>
        <dbReference type="ARBA" id="ARBA00022917"/>
    </source>
</evidence>
<keyword evidence="7" id="KW-0694">RNA-binding</keyword>
<comment type="caution">
    <text evidence="13">The sequence shown here is derived from an EMBL/GenBank/DDBJ whole genome shotgun (WGS) entry which is preliminary data.</text>
</comment>
<evidence type="ECO:0000256" key="2">
    <source>
        <dbReference type="ARBA" id="ARBA00022555"/>
    </source>
</evidence>
<evidence type="ECO:0000256" key="7">
    <source>
        <dbReference type="ARBA" id="ARBA00022884"/>
    </source>
</evidence>
<gene>
    <name evidence="13" type="ORF">EGH21_15625</name>
</gene>
<dbReference type="InterPro" id="IPR050058">
    <property type="entry name" value="Ala-tRNA_ligase"/>
</dbReference>
<keyword evidence="6" id="KW-0067">ATP-binding</keyword>
<dbReference type="Proteomes" id="UP001430377">
    <property type="component" value="Unassembled WGS sequence"/>
</dbReference>
<evidence type="ECO:0000256" key="6">
    <source>
        <dbReference type="ARBA" id="ARBA00022840"/>
    </source>
</evidence>
<evidence type="ECO:0000313" key="14">
    <source>
        <dbReference type="Proteomes" id="UP001430377"/>
    </source>
</evidence>
<dbReference type="AlphaFoldDB" id="A0AAW4PUZ0"/>
<keyword evidence="9" id="KW-0030">Aminoacyl-tRNA synthetase</keyword>
<dbReference type="SUPFAM" id="SSF55186">
    <property type="entry name" value="ThrRS/AlaRS common domain"/>
    <property type="match status" value="1"/>
</dbReference>
<dbReference type="SUPFAM" id="SSF50447">
    <property type="entry name" value="Translation proteins"/>
    <property type="match status" value="1"/>
</dbReference>
<dbReference type="Pfam" id="PF07973">
    <property type="entry name" value="tRNA_SAD"/>
    <property type="match status" value="1"/>
</dbReference>
<dbReference type="InterPro" id="IPR018165">
    <property type="entry name" value="Ala-tRNA-synth_IIc_core"/>
</dbReference>
<dbReference type="Pfam" id="PF01411">
    <property type="entry name" value="tRNA-synt_2c"/>
    <property type="match status" value="1"/>
</dbReference>
<evidence type="ECO:0000256" key="3">
    <source>
        <dbReference type="ARBA" id="ARBA00022598"/>
    </source>
</evidence>
<dbReference type="SMART" id="SM00863">
    <property type="entry name" value="tRNA_SAD"/>
    <property type="match status" value="1"/>
</dbReference>
<dbReference type="InterPro" id="IPR018164">
    <property type="entry name" value="Ala-tRNA-synth_IIc_N"/>
</dbReference>
<keyword evidence="4" id="KW-0547">Nucleotide-binding</keyword>
<evidence type="ECO:0000259" key="12">
    <source>
        <dbReference type="PROSITE" id="PS50860"/>
    </source>
</evidence>
<keyword evidence="8" id="KW-0648">Protein biosynthesis</keyword>
<dbReference type="InterPro" id="IPR009000">
    <property type="entry name" value="Transl_B-barrel_sf"/>
</dbReference>
<keyword evidence="3" id="KW-0436">Ligase</keyword>
<dbReference type="GO" id="GO:0004813">
    <property type="term" value="F:alanine-tRNA ligase activity"/>
    <property type="evidence" value="ECO:0007669"/>
    <property type="project" value="InterPro"/>
</dbReference>
<dbReference type="GO" id="GO:0006419">
    <property type="term" value="P:alanyl-tRNA aminoacylation"/>
    <property type="evidence" value="ECO:0007669"/>
    <property type="project" value="InterPro"/>
</dbReference>
<dbReference type="RefSeq" id="WP_220619425.1">
    <property type="nucleotide sequence ID" value="NZ_RKLR01000006.1"/>
</dbReference>
<feature type="compositionally biased region" description="Gly residues" evidence="11">
    <location>
        <begin position="371"/>
        <end position="385"/>
    </location>
</feature>
<dbReference type="InterPro" id="IPR012947">
    <property type="entry name" value="tRNA_SAD"/>
</dbReference>
<name>A0AAW4PUZ0_9EURY</name>
<evidence type="ECO:0000313" key="13">
    <source>
        <dbReference type="EMBL" id="MBX0324459.1"/>
    </source>
</evidence>
<keyword evidence="10" id="KW-0175">Coiled coil</keyword>
<evidence type="ECO:0000256" key="1">
    <source>
        <dbReference type="ARBA" id="ARBA00008226"/>
    </source>
</evidence>
<dbReference type="PANTHER" id="PTHR11777">
    <property type="entry name" value="ALANYL-TRNA SYNTHETASE"/>
    <property type="match status" value="1"/>
</dbReference>
<feature type="coiled-coil region" evidence="10">
    <location>
        <begin position="261"/>
        <end position="295"/>
    </location>
</feature>